<evidence type="ECO:0000313" key="2">
    <source>
        <dbReference type="EMBL" id="MBB4950185.1"/>
    </source>
</evidence>
<dbReference type="Proteomes" id="UP000573327">
    <property type="component" value="Unassembled WGS sequence"/>
</dbReference>
<proteinExistence type="predicted"/>
<keyword evidence="1" id="KW-1133">Transmembrane helix</keyword>
<dbReference type="EMBL" id="JACHJR010000001">
    <property type="protein sequence ID" value="MBB4950185.1"/>
    <property type="molecule type" value="Genomic_DNA"/>
</dbReference>
<organism evidence="2 3">
    <name type="scientific">Kitasatospora gansuensis</name>
    <dbReference type="NCBI Taxonomy" id="258050"/>
    <lineage>
        <taxon>Bacteria</taxon>
        <taxon>Bacillati</taxon>
        <taxon>Actinomycetota</taxon>
        <taxon>Actinomycetes</taxon>
        <taxon>Kitasatosporales</taxon>
        <taxon>Streptomycetaceae</taxon>
        <taxon>Kitasatospora</taxon>
    </lineage>
</organism>
<accession>A0A7W7SGT8</accession>
<comment type="caution">
    <text evidence="2">The sequence shown here is derived from an EMBL/GenBank/DDBJ whole genome shotgun (WGS) entry which is preliminary data.</text>
</comment>
<protein>
    <recommendedName>
        <fullName evidence="4">CU044_5270 family protein</fullName>
    </recommendedName>
</protein>
<evidence type="ECO:0000256" key="1">
    <source>
        <dbReference type="SAM" id="Phobius"/>
    </source>
</evidence>
<keyword evidence="1" id="KW-0812">Transmembrane</keyword>
<evidence type="ECO:0008006" key="4">
    <source>
        <dbReference type="Google" id="ProtNLM"/>
    </source>
</evidence>
<keyword evidence="1" id="KW-0472">Membrane</keyword>
<gene>
    <name evidence="2" type="ORF">F4556_005720</name>
</gene>
<dbReference type="AlphaFoldDB" id="A0A7W7SGT8"/>
<sequence length="353" mass="36997">MTSIPERQQPLDETELRHLLPAAGAPAVPLGRQRQIEEFLMSEITRTPETAVPVRPAARSRRRLLIAVPATLATLALAVTVAVSTPGDQGAAPARHIRVAAPVVQVEVGSTVGLAGAVERVSLAAQASSDLVLRPGQYVYIESTVSYLSGTVDAESGASTVWVDKPHQRQVWLSADGHTGWLTEEGRAPEGGRALNSRTGAYLNSPSYDYLRTLTTDPEALLQKIYAETKGAGSGPDQEAFVTIADLIREQAVPGKLAAALYQAAARIPGVVLVDSATDAAGRTGIAIARTNPASGSRDEIIFDRTSYAFLGERSVQITEVSGVKPGTVTANTAVLKRAAADAPGVRPGNAQA</sequence>
<dbReference type="InterPro" id="IPR047789">
    <property type="entry name" value="CU044_5270-like"/>
</dbReference>
<name>A0A7W7SGT8_9ACTN</name>
<dbReference type="RefSeq" id="WP_184921155.1">
    <property type="nucleotide sequence ID" value="NZ_JACHJR010000001.1"/>
</dbReference>
<evidence type="ECO:0000313" key="3">
    <source>
        <dbReference type="Proteomes" id="UP000573327"/>
    </source>
</evidence>
<keyword evidence="3" id="KW-1185">Reference proteome</keyword>
<dbReference type="NCBIfam" id="NF038083">
    <property type="entry name" value="CU044_5270_fam"/>
    <property type="match status" value="1"/>
</dbReference>
<feature type="transmembrane region" description="Helical" evidence="1">
    <location>
        <begin position="64"/>
        <end position="83"/>
    </location>
</feature>
<reference evidence="2 3" key="1">
    <citation type="submission" date="2020-08" db="EMBL/GenBank/DDBJ databases">
        <title>Sequencing the genomes of 1000 actinobacteria strains.</title>
        <authorList>
            <person name="Klenk H.-P."/>
        </authorList>
    </citation>
    <scope>NUCLEOTIDE SEQUENCE [LARGE SCALE GENOMIC DNA]</scope>
    <source>
        <strain evidence="2 3">DSM 44786</strain>
    </source>
</reference>